<keyword evidence="6 7" id="KW-0472">Membrane</keyword>
<evidence type="ECO:0000256" key="3">
    <source>
        <dbReference type="ARBA" id="ARBA00022475"/>
    </source>
</evidence>
<comment type="similarity">
    <text evidence="2">Belongs to the DedA family.</text>
</comment>
<keyword evidence="4 7" id="KW-0812">Transmembrane</keyword>
<feature type="transmembrane region" description="Helical" evidence="7">
    <location>
        <begin position="20"/>
        <end position="43"/>
    </location>
</feature>
<evidence type="ECO:0000313" key="9">
    <source>
        <dbReference type="Proteomes" id="UP000587002"/>
    </source>
</evidence>
<evidence type="ECO:0000256" key="6">
    <source>
        <dbReference type="ARBA" id="ARBA00023136"/>
    </source>
</evidence>
<evidence type="ECO:0000256" key="7">
    <source>
        <dbReference type="SAM" id="Phobius"/>
    </source>
</evidence>
<gene>
    <name evidence="8" type="ORF">HNR68_002091</name>
</gene>
<sequence length="87" mass="9718">MVPVFRSFVSLPAGVERMPLLPFLVLTALGSLVWNSALVLAGYSLGQNWWRVEAYVGSFQQVVVVVVLAAVAWFVTARVRRNRRTRA</sequence>
<feature type="transmembrane region" description="Helical" evidence="7">
    <location>
        <begin position="55"/>
        <end position="76"/>
    </location>
</feature>
<accession>A0A853AR27</accession>
<name>A0A853AR27_9PSEU</name>
<dbReference type="InterPro" id="IPR051311">
    <property type="entry name" value="DedA_domain"/>
</dbReference>
<evidence type="ECO:0000256" key="2">
    <source>
        <dbReference type="ARBA" id="ARBA00010792"/>
    </source>
</evidence>
<comment type="caution">
    <text evidence="8">The sequence shown here is derived from an EMBL/GenBank/DDBJ whole genome shotgun (WGS) entry which is preliminary data.</text>
</comment>
<dbReference type="GO" id="GO:0005886">
    <property type="term" value="C:plasma membrane"/>
    <property type="evidence" value="ECO:0007669"/>
    <property type="project" value="UniProtKB-SubCell"/>
</dbReference>
<protein>
    <submittedName>
        <fullName evidence="8">Membrane protein DedA with SNARE-associated domain</fullName>
    </submittedName>
</protein>
<keyword evidence="3" id="KW-1003">Cell membrane</keyword>
<evidence type="ECO:0000256" key="1">
    <source>
        <dbReference type="ARBA" id="ARBA00004651"/>
    </source>
</evidence>
<proteinExistence type="inferred from homology"/>
<dbReference type="PANTHER" id="PTHR42709">
    <property type="entry name" value="ALKALINE PHOSPHATASE LIKE PROTEIN"/>
    <property type="match status" value="1"/>
</dbReference>
<organism evidence="8 9">
    <name type="scientific">Saccharopolyspora hordei</name>
    <dbReference type="NCBI Taxonomy" id="1838"/>
    <lineage>
        <taxon>Bacteria</taxon>
        <taxon>Bacillati</taxon>
        <taxon>Actinomycetota</taxon>
        <taxon>Actinomycetes</taxon>
        <taxon>Pseudonocardiales</taxon>
        <taxon>Pseudonocardiaceae</taxon>
        <taxon>Saccharopolyspora</taxon>
    </lineage>
</organism>
<evidence type="ECO:0000256" key="5">
    <source>
        <dbReference type="ARBA" id="ARBA00022989"/>
    </source>
</evidence>
<keyword evidence="5 7" id="KW-1133">Transmembrane helix</keyword>
<reference evidence="8 9" key="1">
    <citation type="submission" date="2020-07" db="EMBL/GenBank/DDBJ databases">
        <title>Sequencing the genomes of 1000 actinobacteria strains.</title>
        <authorList>
            <person name="Klenk H.-P."/>
        </authorList>
    </citation>
    <scope>NUCLEOTIDE SEQUENCE [LARGE SCALE GENOMIC DNA]</scope>
    <source>
        <strain evidence="8 9">DSM 44065</strain>
    </source>
</reference>
<dbReference type="AlphaFoldDB" id="A0A853AR27"/>
<dbReference type="PANTHER" id="PTHR42709:SF6">
    <property type="entry name" value="UNDECAPRENYL PHOSPHATE TRANSPORTER A"/>
    <property type="match status" value="1"/>
</dbReference>
<dbReference type="RefSeq" id="WP_218888254.1">
    <property type="nucleotide sequence ID" value="NZ_BAABFH010000001.1"/>
</dbReference>
<dbReference type="Proteomes" id="UP000587002">
    <property type="component" value="Unassembled WGS sequence"/>
</dbReference>
<dbReference type="EMBL" id="JACCFJ010000001">
    <property type="protein sequence ID" value="NYI83461.1"/>
    <property type="molecule type" value="Genomic_DNA"/>
</dbReference>
<comment type="subcellular location">
    <subcellularLocation>
        <location evidence="1">Cell membrane</location>
        <topology evidence="1">Multi-pass membrane protein</topology>
    </subcellularLocation>
</comment>
<evidence type="ECO:0000313" key="8">
    <source>
        <dbReference type="EMBL" id="NYI83461.1"/>
    </source>
</evidence>
<keyword evidence="9" id="KW-1185">Reference proteome</keyword>
<evidence type="ECO:0000256" key="4">
    <source>
        <dbReference type="ARBA" id="ARBA00022692"/>
    </source>
</evidence>